<evidence type="ECO:0000259" key="4">
    <source>
        <dbReference type="Pfam" id="PF01108"/>
    </source>
</evidence>
<feature type="chain" id="PRO_5018711219" description="Fibronectin type-III domain-containing protein" evidence="3">
    <location>
        <begin position="31"/>
        <end position="301"/>
    </location>
</feature>
<dbReference type="PANTHER" id="PTHR20859:SF53">
    <property type="entry name" value="INTERLEUKIN-22 RECEPTOR SUBUNIT ALPHA-1"/>
    <property type="match status" value="1"/>
</dbReference>
<dbReference type="InterPro" id="IPR013783">
    <property type="entry name" value="Ig-like_fold"/>
</dbReference>
<evidence type="ECO:0000256" key="3">
    <source>
        <dbReference type="SAM" id="SignalP"/>
    </source>
</evidence>
<evidence type="ECO:0000259" key="5">
    <source>
        <dbReference type="Pfam" id="PF09294"/>
    </source>
</evidence>
<name>A0A3Q2Q2D4_FUNHE</name>
<dbReference type="InterPro" id="IPR003961">
    <property type="entry name" value="FN3_dom"/>
</dbReference>
<organism evidence="6 7">
    <name type="scientific">Fundulus heteroclitus</name>
    <name type="common">Killifish</name>
    <name type="synonym">Mummichog</name>
    <dbReference type="NCBI Taxonomy" id="8078"/>
    <lineage>
        <taxon>Eukaryota</taxon>
        <taxon>Metazoa</taxon>
        <taxon>Chordata</taxon>
        <taxon>Craniata</taxon>
        <taxon>Vertebrata</taxon>
        <taxon>Euteleostomi</taxon>
        <taxon>Actinopterygii</taxon>
        <taxon>Neopterygii</taxon>
        <taxon>Teleostei</taxon>
        <taxon>Neoteleostei</taxon>
        <taxon>Acanthomorphata</taxon>
        <taxon>Ovalentaria</taxon>
        <taxon>Atherinomorphae</taxon>
        <taxon>Cyprinodontiformes</taxon>
        <taxon>Fundulidae</taxon>
        <taxon>Fundulus</taxon>
    </lineage>
</organism>
<feature type="domain" description="Interferon/interleukin receptor" evidence="5">
    <location>
        <begin position="130"/>
        <end position="215"/>
    </location>
</feature>
<keyword evidence="2" id="KW-1133">Transmembrane helix</keyword>
<dbReference type="Gene3D" id="2.60.40.10">
    <property type="entry name" value="Immunoglobulins"/>
    <property type="match status" value="1"/>
</dbReference>
<feature type="signal peptide" evidence="3">
    <location>
        <begin position="1"/>
        <end position="30"/>
    </location>
</feature>
<dbReference type="SUPFAM" id="SSF49265">
    <property type="entry name" value="Fibronectin type III"/>
    <property type="match status" value="2"/>
</dbReference>
<sequence length="301" mass="33425">MDTRRWSSSATGLRFRNVFFLVLFCRTATAAAVSQNALPAPSDVLIKQTQLTWNATANDATFTVQYRGFYDGGWTPLETCSSTPLTSCDVALVQAGEENGCVRLRVAARRHRETSEPVEACSRGGHPCSPDFTLSVSPGSLTVNLNRSQNLDWKYGGQLKHRIYLRRQGEDWQDHISHSSKFFDGLEAGQRYCVKVEFVLYGQKSLGPASCEQCDTVPDFSTSKQTLIVIVTIVVSGIVLLVVFAYIQLFKSKNIKQFLQPPYTIPPGFQERLPTAGRPLVAESPSEEDYDVVSSLTPRQD</sequence>
<dbReference type="InterPro" id="IPR050650">
    <property type="entry name" value="Type-II_Cytokine-TF_Rcpt"/>
</dbReference>
<dbReference type="InterPro" id="IPR015373">
    <property type="entry name" value="Interferon/interleukin_rcp_dom"/>
</dbReference>
<dbReference type="InterPro" id="IPR036116">
    <property type="entry name" value="FN3_sf"/>
</dbReference>
<accession>A0A3Q2Q2D4</accession>
<dbReference type="GO" id="GO:0004896">
    <property type="term" value="F:cytokine receptor activity"/>
    <property type="evidence" value="ECO:0007669"/>
    <property type="project" value="TreeGrafter"/>
</dbReference>
<evidence type="ECO:0000256" key="2">
    <source>
        <dbReference type="SAM" id="Phobius"/>
    </source>
</evidence>
<protein>
    <recommendedName>
        <fullName evidence="8">Fibronectin type-III domain-containing protein</fullName>
    </recommendedName>
</protein>
<dbReference type="AlphaFoldDB" id="A0A3Q2Q2D4"/>
<keyword evidence="2" id="KW-0812">Transmembrane</keyword>
<feature type="region of interest" description="Disordered" evidence="1">
    <location>
        <begin position="276"/>
        <end position="301"/>
    </location>
</feature>
<dbReference type="Pfam" id="PF01108">
    <property type="entry name" value="Tissue_fac"/>
    <property type="match status" value="1"/>
</dbReference>
<dbReference type="GO" id="GO:0005886">
    <property type="term" value="C:plasma membrane"/>
    <property type="evidence" value="ECO:0007669"/>
    <property type="project" value="TreeGrafter"/>
</dbReference>
<evidence type="ECO:0000313" key="7">
    <source>
        <dbReference type="Proteomes" id="UP000265000"/>
    </source>
</evidence>
<dbReference type="Proteomes" id="UP000265000">
    <property type="component" value="Unplaced"/>
</dbReference>
<dbReference type="Ensembl" id="ENSFHET00000029422.1">
    <property type="protein sequence ID" value="ENSFHEP00000020017.1"/>
    <property type="gene ID" value="ENSFHEG00000021946.1"/>
</dbReference>
<dbReference type="OrthoDB" id="9932619at2759"/>
<evidence type="ECO:0000313" key="6">
    <source>
        <dbReference type="Ensembl" id="ENSFHEP00000020017.1"/>
    </source>
</evidence>
<keyword evidence="3" id="KW-0732">Signal</keyword>
<keyword evidence="7" id="KW-1185">Reference proteome</keyword>
<dbReference type="PANTHER" id="PTHR20859">
    <property type="entry name" value="INTERFERON/INTERLEUKIN RECEPTOR"/>
    <property type="match status" value="1"/>
</dbReference>
<dbReference type="GeneTree" id="ENSGT00510000051617"/>
<reference evidence="6" key="1">
    <citation type="submission" date="2025-08" db="UniProtKB">
        <authorList>
            <consortium name="Ensembl"/>
        </authorList>
    </citation>
    <scope>IDENTIFICATION</scope>
</reference>
<dbReference type="STRING" id="8078.ENSFHEP00000020017"/>
<reference evidence="6" key="2">
    <citation type="submission" date="2025-09" db="UniProtKB">
        <authorList>
            <consortium name="Ensembl"/>
        </authorList>
    </citation>
    <scope>IDENTIFICATION</scope>
</reference>
<proteinExistence type="predicted"/>
<feature type="domain" description="Fibronectin type-III" evidence="4">
    <location>
        <begin position="21"/>
        <end position="116"/>
    </location>
</feature>
<keyword evidence="2" id="KW-0472">Membrane</keyword>
<feature type="transmembrane region" description="Helical" evidence="2">
    <location>
        <begin position="227"/>
        <end position="247"/>
    </location>
</feature>
<evidence type="ECO:0008006" key="8">
    <source>
        <dbReference type="Google" id="ProtNLM"/>
    </source>
</evidence>
<evidence type="ECO:0000256" key="1">
    <source>
        <dbReference type="SAM" id="MobiDB-lite"/>
    </source>
</evidence>
<dbReference type="Pfam" id="PF09294">
    <property type="entry name" value="Interfer-bind"/>
    <property type="match status" value="1"/>
</dbReference>